<dbReference type="SUPFAM" id="SSF56112">
    <property type="entry name" value="Protein kinase-like (PK-like)"/>
    <property type="match status" value="1"/>
</dbReference>
<evidence type="ECO:0000313" key="1">
    <source>
        <dbReference type="EMBL" id="KAK6947820.1"/>
    </source>
</evidence>
<dbReference type="Gene3D" id="1.10.510.10">
    <property type="entry name" value="Transferase(Phosphotransferase) domain 1"/>
    <property type="match status" value="1"/>
</dbReference>
<accession>A0AAN8ZWN1</accession>
<comment type="caution">
    <text evidence="1">The sequence shown here is derived from an EMBL/GenBank/DDBJ whole genome shotgun (WGS) entry which is preliminary data.</text>
</comment>
<proteinExistence type="predicted"/>
<dbReference type="AlphaFoldDB" id="A0AAN8ZWN1"/>
<dbReference type="EMBL" id="JBAMMX010000001">
    <property type="protein sequence ID" value="KAK6947820.1"/>
    <property type="molecule type" value="Genomic_DNA"/>
</dbReference>
<dbReference type="Proteomes" id="UP001370490">
    <property type="component" value="Unassembled WGS sequence"/>
</dbReference>
<dbReference type="InterPro" id="IPR011009">
    <property type="entry name" value="Kinase-like_dom_sf"/>
</dbReference>
<gene>
    <name evidence="1" type="ORF">RJ641_001293</name>
</gene>
<evidence type="ECO:0000313" key="2">
    <source>
        <dbReference type="Proteomes" id="UP001370490"/>
    </source>
</evidence>
<evidence type="ECO:0008006" key="3">
    <source>
        <dbReference type="Google" id="ProtNLM"/>
    </source>
</evidence>
<dbReference type="Gene3D" id="3.30.200.20">
    <property type="entry name" value="Phosphorylase Kinase, domain 1"/>
    <property type="match status" value="1"/>
</dbReference>
<name>A0AAN8ZWN1_9MAGN</name>
<keyword evidence="2" id="KW-1185">Reference proteome</keyword>
<reference evidence="1 2" key="1">
    <citation type="submission" date="2023-12" db="EMBL/GenBank/DDBJ databases">
        <title>A high-quality genome assembly for Dillenia turbinata (Dilleniales).</title>
        <authorList>
            <person name="Chanderbali A."/>
        </authorList>
    </citation>
    <scope>NUCLEOTIDE SEQUENCE [LARGE SCALE GENOMIC DNA]</scope>
    <source>
        <strain evidence="1">LSX21</strain>
        <tissue evidence="1">Leaf</tissue>
    </source>
</reference>
<sequence>MSKGAVDLLEKMLVFDPRMRITVDEALCHPYLSSLHDINDEPVCAWPFNFYFEHPSFTTEKIKELVWTETLKFNPDPTEQVK</sequence>
<organism evidence="1 2">
    <name type="scientific">Dillenia turbinata</name>
    <dbReference type="NCBI Taxonomy" id="194707"/>
    <lineage>
        <taxon>Eukaryota</taxon>
        <taxon>Viridiplantae</taxon>
        <taxon>Streptophyta</taxon>
        <taxon>Embryophyta</taxon>
        <taxon>Tracheophyta</taxon>
        <taxon>Spermatophyta</taxon>
        <taxon>Magnoliopsida</taxon>
        <taxon>eudicotyledons</taxon>
        <taxon>Gunneridae</taxon>
        <taxon>Pentapetalae</taxon>
        <taxon>Dilleniales</taxon>
        <taxon>Dilleniaceae</taxon>
        <taxon>Dillenia</taxon>
    </lineage>
</organism>
<protein>
    <recommendedName>
        <fullName evidence="3">Mitogen-activated protein kinase</fullName>
    </recommendedName>
</protein>